<gene>
    <name evidence="2" type="ORF">AM506_14405</name>
</gene>
<dbReference type="OrthoDB" id="287932at2"/>
<dbReference type="InterPro" id="IPR007138">
    <property type="entry name" value="ABM_dom"/>
</dbReference>
<dbReference type="RefSeq" id="WP_060673182.1">
    <property type="nucleotide sequence ID" value="NZ_JBCNGU010000018.1"/>
</dbReference>
<dbReference type="Gene3D" id="3.30.70.100">
    <property type="match status" value="1"/>
</dbReference>
<name>A0A0P6VVI9_9BACI</name>
<sequence length="98" mass="11174">MIIIHAEFQINPVKEQAFLDEIRPLVASSRAEEGNISYDLMKDTERESVYTMVEVWKDPSAVESHNSSEHFTSFVGRAPEYLAAPLDVKIYEGNKVEK</sequence>
<dbReference type="Pfam" id="PF03992">
    <property type="entry name" value="ABM"/>
    <property type="match status" value="1"/>
</dbReference>
<evidence type="ECO:0000313" key="2">
    <source>
        <dbReference type="EMBL" id="KPL58888.1"/>
    </source>
</evidence>
<dbReference type="PANTHER" id="PTHR33336">
    <property type="entry name" value="QUINOL MONOOXYGENASE YGIN-RELATED"/>
    <property type="match status" value="1"/>
</dbReference>
<protein>
    <submittedName>
        <fullName evidence="2">Monooxygenase</fullName>
    </submittedName>
</protein>
<feature type="domain" description="ABM" evidence="1">
    <location>
        <begin position="2"/>
        <end position="91"/>
    </location>
</feature>
<keyword evidence="2" id="KW-0503">Monooxygenase</keyword>
<dbReference type="eggNOG" id="COG1359">
    <property type="taxonomic scope" value="Bacteria"/>
</dbReference>
<dbReference type="PATRIC" id="fig|218284.4.peg.1061"/>
<dbReference type="SUPFAM" id="SSF54909">
    <property type="entry name" value="Dimeric alpha+beta barrel"/>
    <property type="match status" value="1"/>
</dbReference>
<organism evidence="2 3">
    <name type="scientific">Rossellomorea vietnamensis</name>
    <dbReference type="NCBI Taxonomy" id="218284"/>
    <lineage>
        <taxon>Bacteria</taxon>
        <taxon>Bacillati</taxon>
        <taxon>Bacillota</taxon>
        <taxon>Bacilli</taxon>
        <taxon>Bacillales</taxon>
        <taxon>Bacillaceae</taxon>
        <taxon>Rossellomorea</taxon>
    </lineage>
</organism>
<dbReference type="EMBL" id="LIXZ01000011">
    <property type="protein sequence ID" value="KPL58888.1"/>
    <property type="molecule type" value="Genomic_DNA"/>
</dbReference>
<dbReference type="Proteomes" id="UP000050398">
    <property type="component" value="Unassembled WGS sequence"/>
</dbReference>
<keyword evidence="2" id="KW-0560">Oxidoreductase</keyword>
<dbReference type="InterPro" id="IPR050744">
    <property type="entry name" value="AI-2_Isomerase_LsrG"/>
</dbReference>
<reference evidence="2 3" key="1">
    <citation type="submission" date="2015-08" db="EMBL/GenBank/DDBJ databases">
        <title>Draft Genome Sequence of Bacillus vietnamensis UCD-SED5.</title>
        <authorList>
            <person name="Lee R.D."/>
            <person name="Jospin G."/>
            <person name="Lang J.M."/>
            <person name="Coil D.A."/>
            <person name="Eisen J.A."/>
        </authorList>
    </citation>
    <scope>NUCLEOTIDE SEQUENCE [LARGE SCALE GENOMIC DNA]</scope>
    <source>
        <strain evidence="2 3">UCD-SED5</strain>
    </source>
</reference>
<accession>A0A0P6VVI9</accession>
<dbReference type="PANTHER" id="PTHR33336:SF3">
    <property type="entry name" value="ABM DOMAIN-CONTAINING PROTEIN"/>
    <property type="match status" value="1"/>
</dbReference>
<dbReference type="AlphaFoldDB" id="A0A0P6VVI9"/>
<dbReference type="GO" id="GO:0004497">
    <property type="term" value="F:monooxygenase activity"/>
    <property type="evidence" value="ECO:0007669"/>
    <property type="project" value="UniProtKB-KW"/>
</dbReference>
<evidence type="ECO:0000313" key="3">
    <source>
        <dbReference type="Proteomes" id="UP000050398"/>
    </source>
</evidence>
<comment type="caution">
    <text evidence="2">The sequence shown here is derived from an EMBL/GenBank/DDBJ whole genome shotgun (WGS) entry which is preliminary data.</text>
</comment>
<proteinExistence type="predicted"/>
<dbReference type="PROSITE" id="PS51725">
    <property type="entry name" value="ABM"/>
    <property type="match status" value="1"/>
</dbReference>
<evidence type="ECO:0000259" key="1">
    <source>
        <dbReference type="PROSITE" id="PS51725"/>
    </source>
</evidence>
<dbReference type="InterPro" id="IPR011008">
    <property type="entry name" value="Dimeric_a/b-barrel"/>
</dbReference>